<dbReference type="PANTHER" id="PTHR48073">
    <property type="entry name" value="O-SUCCINYLBENZOATE SYNTHASE-RELATED"/>
    <property type="match status" value="1"/>
</dbReference>
<dbReference type="NCBIfam" id="TIGR01928">
    <property type="entry name" value="menC_lowGC_arch"/>
    <property type="match status" value="1"/>
</dbReference>
<evidence type="ECO:0000259" key="7">
    <source>
        <dbReference type="SMART" id="SM00922"/>
    </source>
</evidence>
<evidence type="ECO:0000256" key="4">
    <source>
        <dbReference type="ARBA" id="ARBA00023239"/>
    </source>
</evidence>
<evidence type="ECO:0000256" key="2">
    <source>
        <dbReference type="ARBA" id="ARBA00022723"/>
    </source>
</evidence>
<proteinExistence type="predicted"/>
<dbReference type="AlphaFoldDB" id="A0A444HJT5"/>
<reference evidence="8 9" key="1">
    <citation type="submission" date="2019-01" db="EMBL/GenBank/DDBJ databases">
        <title>RHIZO-ID as a novel technology for direct rhizobia identification.</title>
        <authorList>
            <person name="De Meyer S.E."/>
        </authorList>
    </citation>
    <scope>NUCLEOTIDE SEQUENCE [LARGE SCALE GENOMIC DNA]</scope>
    <source>
        <strain evidence="8 9">WSM448</strain>
    </source>
</reference>
<feature type="domain" description="Mandelate racemase/muconate lactonizing enzyme C-terminal" evidence="7">
    <location>
        <begin position="151"/>
        <end position="242"/>
    </location>
</feature>
<dbReference type="InterPro" id="IPR029065">
    <property type="entry name" value="Enolase_C-like"/>
</dbReference>
<dbReference type="InterPro" id="IPR010197">
    <property type="entry name" value="OSBS/NAAAR"/>
</dbReference>
<evidence type="ECO:0000256" key="1">
    <source>
        <dbReference type="ARBA" id="ARBA00001968"/>
    </source>
</evidence>
<dbReference type="InterPro" id="IPR029017">
    <property type="entry name" value="Enolase-like_N"/>
</dbReference>
<evidence type="ECO:0000256" key="5">
    <source>
        <dbReference type="ARBA" id="ARBA00029491"/>
    </source>
</evidence>
<dbReference type="InterPro" id="IPR013341">
    <property type="entry name" value="Mandelate_racemase_N_dom"/>
</dbReference>
<evidence type="ECO:0000313" key="8">
    <source>
        <dbReference type="EMBL" id="RWX21893.1"/>
    </source>
</evidence>
<dbReference type="Pfam" id="PF13378">
    <property type="entry name" value="MR_MLE_C"/>
    <property type="match status" value="1"/>
</dbReference>
<dbReference type="Pfam" id="PF02746">
    <property type="entry name" value="MR_MLE_N"/>
    <property type="match status" value="1"/>
</dbReference>
<gene>
    <name evidence="8" type="primary">menC</name>
    <name evidence="8" type="ORF">EHI47_34960</name>
</gene>
<keyword evidence="4 8" id="KW-0456">Lyase</keyword>
<dbReference type="GO" id="GO:0046872">
    <property type="term" value="F:metal ion binding"/>
    <property type="evidence" value="ECO:0007669"/>
    <property type="project" value="UniProtKB-KW"/>
</dbReference>
<dbReference type="GO" id="GO:0016854">
    <property type="term" value="F:racemase and epimerase activity"/>
    <property type="evidence" value="ECO:0007669"/>
    <property type="project" value="UniProtKB-ARBA"/>
</dbReference>
<dbReference type="GO" id="GO:0009234">
    <property type="term" value="P:menaquinone biosynthetic process"/>
    <property type="evidence" value="ECO:0007669"/>
    <property type="project" value="UniProtKB-UniRule"/>
</dbReference>
<evidence type="ECO:0000256" key="6">
    <source>
        <dbReference type="NCBIfam" id="TIGR01928"/>
    </source>
</evidence>
<dbReference type="Proteomes" id="UP000283817">
    <property type="component" value="Unassembled WGS sequence"/>
</dbReference>
<dbReference type="SFLD" id="SFLDG00180">
    <property type="entry name" value="muconate_cycloisomerase"/>
    <property type="match status" value="1"/>
</dbReference>
<protein>
    <recommendedName>
        <fullName evidence="5 6">o-succinylbenzoate synthase</fullName>
        <ecNumber evidence="5 6">4.2.1.113</ecNumber>
    </recommendedName>
</protein>
<dbReference type="EMBL" id="SBHX01000104">
    <property type="protein sequence ID" value="RWX21893.1"/>
    <property type="molecule type" value="Genomic_DNA"/>
</dbReference>
<dbReference type="SUPFAM" id="SSF54826">
    <property type="entry name" value="Enolase N-terminal domain-like"/>
    <property type="match status" value="1"/>
</dbReference>
<dbReference type="EC" id="4.2.1.113" evidence="5 6"/>
<dbReference type="CDD" id="cd03317">
    <property type="entry name" value="NAAAR"/>
    <property type="match status" value="1"/>
</dbReference>
<dbReference type="SFLD" id="SFLDS00001">
    <property type="entry name" value="Enolase"/>
    <property type="match status" value="1"/>
</dbReference>
<dbReference type="UniPathway" id="UPA00079"/>
<dbReference type="PANTHER" id="PTHR48073:SF5">
    <property type="entry name" value="O-SUCCINYLBENZOATE SYNTHASE"/>
    <property type="match status" value="1"/>
</dbReference>
<name>A0A444HJT5_RHILE</name>
<dbReference type="InterPro" id="IPR036849">
    <property type="entry name" value="Enolase-like_C_sf"/>
</dbReference>
<evidence type="ECO:0000256" key="3">
    <source>
        <dbReference type="ARBA" id="ARBA00022842"/>
    </source>
</evidence>
<organism evidence="8 9">
    <name type="scientific">Rhizobium leguminosarum</name>
    <dbReference type="NCBI Taxonomy" id="384"/>
    <lineage>
        <taxon>Bacteria</taxon>
        <taxon>Pseudomonadati</taxon>
        <taxon>Pseudomonadota</taxon>
        <taxon>Alphaproteobacteria</taxon>
        <taxon>Hyphomicrobiales</taxon>
        <taxon>Rhizobiaceae</taxon>
        <taxon>Rhizobium/Agrobacterium group</taxon>
        <taxon>Rhizobium</taxon>
    </lineage>
</organism>
<keyword evidence="3" id="KW-0460">Magnesium</keyword>
<dbReference type="InterPro" id="IPR013342">
    <property type="entry name" value="Mandelate_racemase_C"/>
</dbReference>
<comment type="cofactor">
    <cofactor evidence="1">
        <name>a divalent metal cation</name>
        <dbReference type="ChEBI" id="CHEBI:60240"/>
    </cofactor>
</comment>
<comment type="caution">
    <text evidence="8">The sequence shown here is derived from an EMBL/GenBank/DDBJ whole genome shotgun (WGS) entry which is preliminary data.</text>
</comment>
<dbReference type="SFLD" id="SFLDF00009">
    <property type="entry name" value="o-succinylbenzoate_synthase"/>
    <property type="match status" value="1"/>
</dbReference>
<dbReference type="GO" id="GO:0043748">
    <property type="term" value="F:O-succinylbenzoate synthase activity"/>
    <property type="evidence" value="ECO:0007669"/>
    <property type="project" value="UniProtKB-EC"/>
</dbReference>
<dbReference type="RefSeq" id="WP_128412526.1">
    <property type="nucleotide sequence ID" value="NZ_SBHX01000104.1"/>
</dbReference>
<dbReference type="SMART" id="SM00922">
    <property type="entry name" value="MR_MLE"/>
    <property type="match status" value="1"/>
</dbReference>
<dbReference type="Gene3D" id="3.20.20.120">
    <property type="entry name" value="Enolase-like C-terminal domain"/>
    <property type="match status" value="1"/>
</dbReference>
<sequence>MLDHELREPLVIESAELRLIELPLLKPFTISSGTMVTRVAPILVLRGGGCEGYAEGVADVLPDYLPETIVSSMMMMRDVLLPAIVGKHFANPQEIERSFRPWRDHQMAKATVEMAFWDLWSKVQGLPLWQVLGGTRSQIEVGVSLGIREIFETLEEVALHVEQGYRRIKLKVTAGHDLELLDAVRARFPDIHLTVDANCCYTLADLGLLRKLDSYGLDYIEQPLAWNDLHDHARLQSMLSTPICLDESIRTLADCRKALQSDAGRIINIKVGRVGGHTVAKQIHDLCLAYDVPVWCGGMTETGIGRAHNIHLCTLEQFSRPGDTSSSSRYFKRDVIVERLETSDGLMPIPENGAGIGVTVDWDFLDAISTSVETIKA</sequence>
<evidence type="ECO:0000313" key="9">
    <source>
        <dbReference type="Proteomes" id="UP000283817"/>
    </source>
</evidence>
<dbReference type="UniPathway" id="UPA01057">
    <property type="reaction ID" value="UER00165"/>
</dbReference>
<dbReference type="Gene3D" id="3.30.390.10">
    <property type="entry name" value="Enolase-like, N-terminal domain"/>
    <property type="match status" value="1"/>
</dbReference>
<dbReference type="SUPFAM" id="SSF51604">
    <property type="entry name" value="Enolase C-terminal domain-like"/>
    <property type="match status" value="1"/>
</dbReference>
<keyword evidence="2" id="KW-0479">Metal-binding</keyword>
<accession>A0A444HJT5</accession>